<sequence length="584" mass="63769">MADGVVGTVSLSLQLLGGCIKGFVLLSTAGRLGKDASSIICMLNMQEMQLTNWAREAGLLTGNGTLDSRLNPRAVEVTLQTLQALLLDTETLKTRYGLALVPQSGGQGQTAAQLQAAALSDLDMVMTAVSDDTRRQVLQRAKLAQGQNLFKRLWWAAVDKDNIEKLVSDVRFLVRGLCHMLEPQRHQDVLDSTAAITSSLVSINHSFRQLTLVSETLNALRGDVLALPDAVLKGLAASAEIKALRTGLGDDDQDQQEPSPPDAPPRQHLLGKLEPLSRSKLTNFQSLKRAEDMGLADYAGQRVFVEHKAIDPLMRSKLMPRAENLAALLNLPKSETFRSLSCRGVIEESDRATFVFHHPTPDRPEAPRSLLHLFSAKDGIEAPSLTVRLQLAVVIAKTLQSFHRAGWLHKSLRSENILFFANMPSRHVIADPVLAGFAFARMGSPTEISEQPSAEPKHDIYRHPQALGEPTASFRPEMDAYSLGVVLLEIAEWRALRYLVDSVVDVSAADVPLSTLSKVQPFLLRGRGRGGTAKLPPRMGDIYTQACVMCLGGKCPEDKTGETTSGTELSLLDFVVRRLESCNV</sequence>
<dbReference type="EMBL" id="KE652332">
    <property type="protein sequence ID" value="EQL02254.1"/>
    <property type="molecule type" value="Genomic_DNA"/>
</dbReference>
<dbReference type="PROSITE" id="PS50011">
    <property type="entry name" value="PROTEIN_KINASE_DOM"/>
    <property type="match status" value="1"/>
</dbReference>
<gene>
    <name evidence="3" type="ORF">OCS_02038</name>
</gene>
<dbReference type="GO" id="GO:0005524">
    <property type="term" value="F:ATP binding"/>
    <property type="evidence" value="ECO:0007669"/>
    <property type="project" value="InterPro"/>
</dbReference>
<accession>T5AI45</accession>
<dbReference type="Proteomes" id="UP000019374">
    <property type="component" value="Unassembled WGS sequence"/>
</dbReference>
<dbReference type="InterPro" id="IPR029498">
    <property type="entry name" value="HeLo_dom"/>
</dbReference>
<dbReference type="PANTHER" id="PTHR37542:SF1">
    <property type="entry name" value="PRION-INHIBITION AND PROPAGATION HELO DOMAIN-CONTAINING PROTEIN"/>
    <property type="match status" value="1"/>
</dbReference>
<dbReference type="InterPro" id="IPR038305">
    <property type="entry name" value="HeLo_sf"/>
</dbReference>
<dbReference type="PANTHER" id="PTHR37542">
    <property type="entry name" value="HELO DOMAIN-CONTAINING PROTEIN-RELATED"/>
    <property type="match status" value="1"/>
</dbReference>
<evidence type="ECO:0000313" key="3">
    <source>
        <dbReference type="EMBL" id="EQL02254.1"/>
    </source>
</evidence>
<dbReference type="GO" id="GO:0004672">
    <property type="term" value="F:protein kinase activity"/>
    <property type="evidence" value="ECO:0007669"/>
    <property type="project" value="InterPro"/>
</dbReference>
<name>T5AI45_OPHSC</name>
<dbReference type="HOGENOM" id="CLU_017444_0_0_1"/>
<dbReference type="AlphaFoldDB" id="T5AI45"/>
<dbReference type="InterPro" id="IPR000719">
    <property type="entry name" value="Prot_kinase_dom"/>
</dbReference>
<protein>
    <submittedName>
        <fullName evidence="3">HET-s/LopB domain protein</fullName>
    </submittedName>
</protein>
<feature type="domain" description="Protein kinase" evidence="2">
    <location>
        <begin position="210"/>
        <end position="584"/>
    </location>
</feature>
<dbReference type="Gene3D" id="1.10.510.10">
    <property type="entry name" value="Transferase(Phosphotransferase) domain 1"/>
    <property type="match status" value="1"/>
</dbReference>
<organism evidence="3 4">
    <name type="scientific">Ophiocordyceps sinensis (strain Co18 / CGMCC 3.14243)</name>
    <name type="common">Yarsagumba caterpillar fungus</name>
    <name type="synonym">Hirsutella sinensis</name>
    <dbReference type="NCBI Taxonomy" id="911162"/>
    <lineage>
        <taxon>Eukaryota</taxon>
        <taxon>Fungi</taxon>
        <taxon>Dikarya</taxon>
        <taxon>Ascomycota</taxon>
        <taxon>Pezizomycotina</taxon>
        <taxon>Sordariomycetes</taxon>
        <taxon>Hypocreomycetidae</taxon>
        <taxon>Hypocreales</taxon>
        <taxon>Ophiocordycipitaceae</taxon>
        <taxon>Ophiocordyceps</taxon>
    </lineage>
</organism>
<evidence type="ECO:0000259" key="2">
    <source>
        <dbReference type="PROSITE" id="PS50011"/>
    </source>
</evidence>
<dbReference type="InterPro" id="IPR011009">
    <property type="entry name" value="Kinase-like_dom_sf"/>
</dbReference>
<evidence type="ECO:0000313" key="4">
    <source>
        <dbReference type="Proteomes" id="UP000019374"/>
    </source>
</evidence>
<dbReference type="SUPFAM" id="SSF56112">
    <property type="entry name" value="Protein kinase-like (PK-like)"/>
    <property type="match status" value="1"/>
</dbReference>
<reference evidence="3 4" key="1">
    <citation type="journal article" date="2013" name="Chin. Sci. Bull.">
        <title>Genome survey uncovers the secrets of sex and lifestyle in caterpillar fungus.</title>
        <authorList>
            <person name="Hu X."/>
            <person name="Zhang Y."/>
            <person name="Xiao G."/>
            <person name="Zheng P."/>
            <person name="Xia Y."/>
            <person name="Zhang X."/>
            <person name="St Leger R.J."/>
            <person name="Liu X."/>
            <person name="Wang C."/>
        </authorList>
    </citation>
    <scope>NUCLEOTIDE SEQUENCE [LARGE SCALE GENOMIC DNA]</scope>
    <source>
        <strain evidence="4">Co18 / CGMCC 3.14243</strain>
        <tissue evidence="3">Fruit-body</tissue>
    </source>
</reference>
<dbReference type="Pfam" id="PF14479">
    <property type="entry name" value="HeLo"/>
    <property type="match status" value="1"/>
</dbReference>
<evidence type="ECO:0000256" key="1">
    <source>
        <dbReference type="SAM" id="MobiDB-lite"/>
    </source>
</evidence>
<proteinExistence type="predicted"/>
<feature type="region of interest" description="Disordered" evidence="1">
    <location>
        <begin position="248"/>
        <end position="269"/>
    </location>
</feature>
<dbReference type="Gene3D" id="1.20.120.1020">
    <property type="entry name" value="Prion-inhibition and propagation, HeLo domain"/>
    <property type="match status" value="1"/>
</dbReference>